<dbReference type="InterPro" id="IPR024083">
    <property type="entry name" value="Fumarase/histidase_N"/>
</dbReference>
<evidence type="ECO:0000256" key="9">
    <source>
        <dbReference type="RuleBase" id="RU004480"/>
    </source>
</evidence>
<dbReference type="FunFam" id="1.20.200.10:FF:000003">
    <property type="entry name" value="Histidine ammonia-lyase"/>
    <property type="match status" value="1"/>
</dbReference>
<dbReference type="EMBL" id="DMZY01000018">
    <property type="protein sequence ID" value="HAV91662.1"/>
    <property type="molecule type" value="Genomic_DNA"/>
</dbReference>
<evidence type="ECO:0000256" key="8">
    <source>
        <dbReference type="RuleBase" id="RU004479"/>
    </source>
</evidence>
<dbReference type="PROSITE" id="PS00488">
    <property type="entry name" value="PAL_HISTIDASE"/>
    <property type="match status" value="1"/>
</dbReference>
<dbReference type="InterPro" id="IPR022313">
    <property type="entry name" value="Phe/His_NH3-lyase_AS"/>
</dbReference>
<dbReference type="Gene3D" id="1.20.200.10">
    <property type="entry name" value="Fumarase/aspartase (Central domain)"/>
    <property type="match status" value="1"/>
</dbReference>
<dbReference type="AlphaFoldDB" id="A0A350H7Z6"/>
<dbReference type="CDD" id="cd00332">
    <property type="entry name" value="PAL-HAL"/>
    <property type="match status" value="1"/>
</dbReference>
<dbReference type="InterPro" id="IPR008948">
    <property type="entry name" value="L-Aspartase-like"/>
</dbReference>
<evidence type="ECO:0000256" key="4">
    <source>
        <dbReference type="ARBA" id="ARBA00023239"/>
    </source>
</evidence>
<evidence type="ECO:0000256" key="6">
    <source>
        <dbReference type="NCBIfam" id="TIGR01225"/>
    </source>
</evidence>
<comment type="subcellular location">
    <subcellularLocation>
        <location evidence="9">Cytoplasm</location>
    </subcellularLocation>
</comment>
<reference evidence="10 11" key="1">
    <citation type="journal article" date="2018" name="Nat. Biotechnol.">
        <title>A standardized bacterial taxonomy based on genome phylogeny substantially revises the tree of life.</title>
        <authorList>
            <person name="Parks D.H."/>
            <person name="Chuvochina M."/>
            <person name="Waite D.W."/>
            <person name="Rinke C."/>
            <person name="Skarshewski A."/>
            <person name="Chaumeil P.A."/>
            <person name="Hugenholtz P."/>
        </authorList>
    </citation>
    <scope>NUCLEOTIDE SEQUENCE [LARGE SCALE GENOMIC DNA]</scope>
    <source>
        <strain evidence="10">UBA9956</strain>
    </source>
</reference>
<evidence type="ECO:0000256" key="2">
    <source>
        <dbReference type="ARBA" id="ARBA00012994"/>
    </source>
</evidence>
<dbReference type="Pfam" id="PF00221">
    <property type="entry name" value="Lyase_aromatic"/>
    <property type="match status" value="1"/>
</dbReference>
<organism evidence="10 11">
    <name type="scientific">candidate division WOR-3 bacterium</name>
    <dbReference type="NCBI Taxonomy" id="2052148"/>
    <lineage>
        <taxon>Bacteria</taxon>
        <taxon>Bacteria division WOR-3</taxon>
    </lineage>
</organism>
<dbReference type="InterPro" id="IPR005921">
    <property type="entry name" value="HutH"/>
</dbReference>
<gene>
    <name evidence="10" type="primary">hutH</name>
    <name evidence="10" type="ORF">DCW38_00535</name>
</gene>
<evidence type="ECO:0000313" key="10">
    <source>
        <dbReference type="EMBL" id="HAV91662.1"/>
    </source>
</evidence>
<keyword evidence="3 8" id="KW-0369">Histidine metabolism</keyword>
<protein>
    <recommendedName>
        <fullName evidence="2 6">Histidine ammonia-lyase</fullName>
        <ecNumber evidence="2 6">4.3.1.3</ecNumber>
    </recommendedName>
</protein>
<comment type="caution">
    <text evidence="10">The sequence shown here is derived from an EMBL/GenBank/DDBJ whole genome shotgun (WGS) entry which is preliminary data.</text>
</comment>
<dbReference type="InterPro" id="IPR001106">
    <property type="entry name" value="Aromatic_Lyase"/>
</dbReference>
<dbReference type="NCBIfam" id="TIGR01225">
    <property type="entry name" value="hutH"/>
    <property type="match status" value="1"/>
</dbReference>
<dbReference type="GO" id="GO:0019556">
    <property type="term" value="P:L-histidine catabolic process to glutamate and formamide"/>
    <property type="evidence" value="ECO:0007669"/>
    <property type="project" value="UniProtKB-UniPathway"/>
</dbReference>
<dbReference type="GO" id="GO:0019557">
    <property type="term" value="P:L-histidine catabolic process to glutamate and formate"/>
    <property type="evidence" value="ECO:0007669"/>
    <property type="project" value="UniProtKB-UniPathway"/>
</dbReference>
<dbReference type="UniPathway" id="UPA00379">
    <property type="reaction ID" value="UER00549"/>
</dbReference>
<keyword evidence="4 7" id="KW-0456">Lyase</keyword>
<evidence type="ECO:0000256" key="1">
    <source>
        <dbReference type="ARBA" id="ARBA00005113"/>
    </source>
</evidence>
<dbReference type="SUPFAM" id="SSF48557">
    <property type="entry name" value="L-aspartase-like"/>
    <property type="match status" value="1"/>
</dbReference>
<dbReference type="Gene3D" id="1.10.275.10">
    <property type="entry name" value="Fumarase/aspartase (N-terminal domain)"/>
    <property type="match status" value="1"/>
</dbReference>
<evidence type="ECO:0000256" key="7">
    <source>
        <dbReference type="RuleBase" id="RU003954"/>
    </source>
</evidence>
<proteinExistence type="inferred from homology"/>
<dbReference type="EC" id="4.3.1.3" evidence="2 6"/>
<dbReference type="GO" id="GO:0004397">
    <property type="term" value="F:histidine ammonia-lyase activity"/>
    <property type="evidence" value="ECO:0007669"/>
    <property type="project" value="UniProtKB-UniRule"/>
</dbReference>
<dbReference type="PANTHER" id="PTHR10362">
    <property type="entry name" value="HISTIDINE AMMONIA-LYASE"/>
    <property type="match status" value="1"/>
</dbReference>
<comment type="pathway">
    <text evidence="1 8">Amino-acid degradation; L-histidine degradation into L-glutamate; N-formimidoyl-L-glutamate from L-histidine: step 1/3.</text>
</comment>
<accession>A0A350H7Z6</accession>
<name>A0A350H7Z6_UNCW3</name>
<evidence type="ECO:0000313" key="11">
    <source>
        <dbReference type="Proteomes" id="UP000264062"/>
    </source>
</evidence>
<comment type="catalytic activity">
    <reaction evidence="5 8">
        <text>L-histidine = trans-urocanate + NH4(+)</text>
        <dbReference type="Rhea" id="RHEA:21232"/>
        <dbReference type="ChEBI" id="CHEBI:17771"/>
        <dbReference type="ChEBI" id="CHEBI:28938"/>
        <dbReference type="ChEBI" id="CHEBI:57595"/>
        <dbReference type="EC" id="4.3.1.3"/>
    </reaction>
</comment>
<comment type="similarity">
    <text evidence="7">Belongs to the PAL/histidase family.</text>
</comment>
<evidence type="ECO:0000256" key="3">
    <source>
        <dbReference type="ARBA" id="ARBA00022808"/>
    </source>
</evidence>
<dbReference type="Proteomes" id="UP000264062">
    <property type="component" value="Unassembled WGS sequence"/>
</dbReference>
<dbReference type="GO" id="GO:0005737">
    <property type="term" value="C:cytoplasm"/>
    <property type="evidence" value="ECO:0007669"/>
    <property type="project" value="UniProtKB-SubCell"/>
</dbReference>
<evidence type="ECO:0000256" key="5">
    <source>
        <dbReference type="ARBA" id="ARBA00049269"/>
    </source>
</evidence>
<dbReference type="FunFam" id="1.10.275.10:FF:000005">
    <property type="entry name" value="Histidine ammonia-lyase"/>
    <property type="match status" value="1"/>
</dbReference>
<dbReference type="NCBIfam" id="NF006871">
    <property type="entry name" value="PRK09367.1"/>
    <property type="match status" value="1"/>
</dbReference>
<sequence length="506" mass="55531">MAKLNGKNLNLINYNSIVLNGESISLSDDAVKRVNASHRVIEKIVRENSSVYGVTTGFGKLVDISIPLEKIEELQINIIRSHSVGYGEKFSYEDVRGAILLRTNTIIRGNSGVSMDTLNPLIEMLNKKVYPYVPQQGSVGASGDLAPLSHIALAAIGEGECIENGKRVPSMNVLKKKNIKPAKLKPKEGLALINGTQMMTSVAGRCLIESEILLKTADIAAAVSADALLSTTTPFEERITRVRNHRGQRESAENMMNLLKDSPLRLSHKKCAKVQDPYSVRCIPQVHGAAREAYYFAKNIVEVEFNSSTDNPLVFIEDNEVVSGGNFHGEMIAIPVDTLKMGMSEIANISDRRIYRLTDPVQTNLSPFLAKAAGLNSGFMMLQVTTASLVSENKILSHPASVDSIPTSLGQEDHVSMGTIGARKLSEVIKNTAGVLAIEIFAGLTALSMREPLKSSKPLDELKKYFFKRIKPIEKDRAFYKDVEKISEMVLSGEIVNTVEKYLKLK</sequence>